<keyword evidence="1" id="KW-1133">Transmembrane helix</keyword>
<proteinExistence type="predicted"/>
<reference evidence="2" key="1">
    <citation type="submission" date="2009-12" db="EMBL/GenBank/DDBJ databases">
        <authorList>
            <person name="Weinstock G."/>
            <person name="Sodergren E."/>
            <person name="Clifton S."/>
            <person name="Fulton L."/>
            <person name="Fulton B."/>
            <person name="Courtney L."/>
            <person name="Fronick C."/>
            <person name="Harrison M."/>
            <person name="Strong C."/>
            <person name="Farmer C."/>
            <person name="Delahaunty K."/>
            <person name="Markovic C."/>
            <person name="Hall O."/>
            <person name="Minx P."/>
            <person name="Tomlinson C."/>
            <person name="Mitreva M."/>
            <person name="Nelson J."/>
            <person name="Hou S."/>
            <person name="Wollam A."/>
            <person name="Pepin K.H."/>
            <person name="Johnson M."/>
            <person name="Bhonagiri V."/>
            <person name="Nash W.E."/>
            <person name="Warren W."/>
            <person name="Chinwalla A."/>
            <person name="Mardis E.R."/>
            <person name="Wilson R.K."/>
        </authorList>
    </citation>
    <scope>NUCLEOTIDE SEQUENCE [LARGE SCALE GENOMIC DNA]</scope>
    <source>
        <strain evidence="2">DSM 15176</strain>
    </source>
</reference>
<organism evidence="2 3">
    <name type="scientific">Subdoligranulum variabile DSM 15176</name>
    <dbReference type="NCBI Taxonomy" id="411471"/>
    <lineage>
        <taxon>Bacteria</taxon>
        <taxon>Bacillati</taxon>
        <taxon>Bacillota</taxon>
        <taxon>Clostridia</taxon>
        <taxon>Eubacteriales</taxon>
        <taxon>Oscillospiraceae</taxon>
        <taxon>Subdoligranulum</taxon>
    </lineage>
</organism>
<keyword evidence="1" id="KW-0472">Membrane</keyword>
<gene>
    <name evidence="2" type="ORF">SUBVAR_06851</name>
</gene>
<dbReference type="HOGENOM" id="CLU_1408104_0_0_9"/>
<keyword evidence="1" id="KW-0812">Transmembrane</keyword>
<evidence type="ECO:0000256" key="1">
    <source>
        <dbReference type="SAM" id="Phobius"/>
    </source>
</evidence>
<dbReference type="RefSeq" id="WP_007048202.1">
    <property type="nucleotide sequence ID" value="NZ_GG704770.1"/>
</dbReference>
<feature type="transmembrane region" description="Helical" evidence="1">
    <location>
        <begin position="7"/>
        <end position="24"/>
    </location>
</feature>
<protein>
    <submittedName>
        <fullName evidence="2">Uncharacterized protein</fullName>
    </submittedName>
</protein>
<comment type="caution">
    <text evidence="2">The sequence shown here is derived from an EMBL/GenBank/DDBJ whole genome shotgun (WGS) entry which is preliminary data.</text>
</comment>
<dbReference type="EMBL" id="ACBY02000054">
    <property type="protein sequence ID" value="EFB74871.1"/>
    <property type="molecule type" value="Genomic_DNA"/>
</dbReference>
<name>D1PR24_9FIRM</name>
<dbReference type="STRING" id="411471.SUBVAR_06851"/>
<evidence type="ECO:0000313" key="3">
    <source>
        <dbReference type="Proteomes" id="UP000003438"/>
    </source>
</evidence>
<feature type="transmembrane region" description="Helical" evidence="1">
    <location>
        <begin position="30"/>
        <end position="48"/>
    </location>
</feature>
<accession>D1PR24</accession>
<keyword evidence="3" id="KW-1185">Reference proteome</keyword>
<dbReference type="Proteomes" id="UP000003438">
    <property type="component" value="Unassembled WGS sequence"/>
</dbReference>
<evidence type="ECO:0000313" key="2">
    <source>
        <dbReference type="EMBL" id="EFB74871.1"/>
    </source>
</evidence>
<sequence>MNNSINSLGWLTLIIGAVIVYKWAKRKALGVVVLILAVIAVGAVSLKVRTSLWFETPAEAALFPADGTMIAAIEGQDSCCLITEQSRTEHQIHLLGKENNRYRLLAASEWNSENIQADDGMAVTILSVNGTPDCYAYGTFFEPAGRKIQITDTNGTVFQTISLLPAGSETAVLAYACVGPVNDGYGVQVAYTS</sequence>
<dbReference type="AlphaFoldDB" id="D1PR24"/>